<comment type="similarity">
    <text evidence="2">Belongs to the virb1 family.</text>
</comment>
<name>A0ABZ0B652_9SPHN</name>
<feature type="chain" id="PRO_5045072990" evidence="4">
    <location>
        <begin position="25"/>
        <end position="680"/>
    </location>
</feature>
<dbReference type="Gene3D" id="1.25.20.10">
    <property type="entry name" value="Bacterial muramidases"/>
    <property type="match status" value="1"/>
</dbReference>
<dbReference type="Gene3D" id="1.10.530.10">
    <property type="match status" value="1"/>
</dbReference>
<evidence type="ECO:0000256" key="4">
    <source>
        <dbReference type="SAM" id="SignalP"/>
    </source>
</evidence>
<evidence type="ECO:0000256" key="2">
    <source>
        <dbReference type="ARBA" id="ARBA00009387"/>
    </source>
</evidence>
<proteinExistence type="inferred from homology"/>
<gene>
    <name evidence="6" type="ORF">RPR59_10475</name>
</gene>
<dbReference type="CDD" id="cd13401">
    <property type="entry name" value="Slt70-like"/>
    <property type="match status" value="1"/>
</dbReference>
<evidence type="ECO:0000313" key="7">
    <source>
        <dbReference type="Proteomes" id="UP001302249"/>
    </source>
</evidence>
<organism evidence="6 7">
    <name type="scientific">Stakelama saccharophila</name>
    <dbReference type="NCBI Taxonomy" id="3075605"/>
    <lineage>
        <taxon>Bacteria</taxon>
        <taxon>Pseudomonadati</taxon>
        <taxon>Pseudomonadota</taxon>
        <taxon>Alphaproteobacteria</taxon>
        <taxon>Sphingomonadales</taxon>
        <taxon>Sphingomonadaceae</taxon>
        <taxon>Stakelama</taxon>
    </lineage>
</organism>
<dbReference type="EMBL" id="CP135076">
    <property type="protein sequence ID" value="WNO52881.1"/>
    <property type="molecule type" value="Genomic_DNA"/>
</dbReference>
<evidence type="ECO:0000313" key="6">
    <source>
        <dbReference type="EMBL" id="WNO52881.1"/>
    </source>
</evidence>
<feature type="domain" description="Transglycosylase SLT" evidence="5">
    <location>
        <begin position="520"/>
        <end position="620"/>
    </location>
</feature>
<protein>
    <submittedName>
        <fullName evidence="6">Lytic transglycosylase domain-containing protein</fullName>
    </submittedName>
</protein>
<feature type="signal peptide" evidence="4">
    <location>
        <begin position="1"/>
        <end position="24"/>
    </location>
</feature>
<dbReference type="PANTHER" id="PTHR37423:SF2">
    <property type="entry name" value="MEMBRANE-BOUND LYTIC MUREIN TRANSGLYCOSYLASE C"/>
    <property type="match status" value="1"/>
</dbReference>
<dbReference type="PANTHER" id="PTHR37423">
    <property type="entry name" value="SOLUBLE LYTIC MUREIN TRANSGLYCOSYLASE-RELATED"/>
    <property type="match status" value="1"/>
</dbReference>
<keyword evidence="3 4" id="KW-0732">Signal</keyword>
<sequence>MSSMLVTALTSSALLAGISGPALQSDRPLDLVPAGYAAMARPVTQPAATAQSTAPAPPISDAALEQAIAQWQRLQQSDGYRFNEYAAFLLAHPGWPGETSRRAAAEAALDMNSYSPDLALRYFDKFPPVTASGRARYAVILQRAGKADAAREQARKAWHAGVMRSEDEALLLSAFSTALRPVDHDARMDELLWQGASSAAARELPFVSPAARPVLAARLAFRTDSAQAGALDSAVTGAGRHDAGFIADRAAWLRNNGQSRSARAFLAEPHHLSRRPGDAEEWFEVLLDNAQAAVFFFKQKTAYEIAHQVDDAYHIGTDVSTRPLGERDDYTSLVWLAGTVALEKLNRPADAMGMFERYARASQTPQTRSKGLYWAGRAAQAAGKQQRAQQFLAEAAGYPDLYYGQLATERLGHSLAAPSGTGPASIPAAVRQAWYDKQIVRAAQLLGKRGNWKDQGAFVRQIAASAETDADHALAYELSKSINRPDLAVMVGRSARREGLKDFTAAGYPTVGVPGSEYGNWTMIHAIARQESQFDTAAISYAGARGLMQLMPGTAREAAGKLGLAYSSDNLTTDPQYNIRLGSSYIQRMLSYYGGSYPLAVAAYNAGPGNVNKWIAANGDPRLPSVDMVKWIEEIPIYQTKNYVQRVLENAVVYDLLNPKHAISDGPANLSWYLGKNKPG</sequence>
<dbReference type="SUPFAM" id="SSF53955">
    <property type="entry name" value="Lysozyme-like"/>
    <property type="match status" value="1"/>
</dbReference>
<dbReference type="InterPro" id="IPR008939">
    <property type="entry name" value="Lytic_TGlycosylase_superhlx_U"/>
</dbReference>
<dbReference type="Pfam" id="PF01464">
    <property type="entry name" value="SLT"/>
    <property type="match status" value="1"/>
</dbReference>
<reference evidence="6 7" key="1">
    <citation type="submission" date="2023-09" db="EMBL/GenBank/DDBJ databases">
        <authorList>
            <person name="Rey-Velasco X."/>
        </authorList>
    </citation>
    <scope>NUCLEOTIDE SEQUENCE [LARGE SCALE GENOMIC DNA]</scope>
    <source>
        <strain evidence="6 7">W311</strain>
    </source>
</reference>
<dbReference type="InterPro" id="IPR023346">
    <property type="entry name" value="Lysozyme-like_dom_sf"/>
</dbReference>
<evidence type="ECO:0000259" key="5">
    <source>
        <dbReference type="Pfam" id="PF01464"/>
    </source>
</evidence>
<keyword evidence="7" id="KW-1185">Reference proteome</keyword>
<comment type="similarity">
    <text evidence="1">Belongs to the transglycosylase Slt family.</text>
</comment>
<evidence type="ECO:0000256" key="1">
    <source>
        <dbReference type="ARBA" id="ARBA00007734"/>
    </source>
</evidence>
<accession>A0ABZ0B652</accession>
<dbReference type="SUPFAM" id="SSF48435">
    <property type="entry name" value="Bacterial muramidases"/>
    <property type="match status" value="1"/>
</dbReference>
<evidence type="ECO:0000256" key="3">
    <source>
        <dbReference type="ARBA" id="ARBA00022729"/>
    </source>
</evidence>
<dbReference type="InterPro" id="IPR008258">
    <property type="entry name" value="Transglycosylase_SLT_dom_1"/>
</dbReference>
<dbReference type="Proteomes" id="UP001302249">
    <property type="component" value="Chromosome"/>
</dbReference>